<name>A0AAD3H992_9STRA</name>
<feature type="compositionally biased region" description="Acidic residues" evidence="1">
    <location>
        <begin position="1"/>
        <end position="27"/>
    </location>
</feature>
<feature type="region of interest" description="Disordered" evidence="1">
    <location>
        <begin position="1"/>
        <end position="36"/>
    </location>
</feature>
<dbReference type="Proteomes" id="UP001054902">
    <property type="component" value="Unassembled WGS sequence"/>
</dbReference>
<comment type="caution">
    <text evidence="2">The sequence shown here is derived from an EMBL/GenBank/DDBJ whole genome shotgun (WGS) entry which is preliminary data.</text>
</comment>
<gene>
    <name evidence="2" type="ORF">CTEN210_11392</name>
</gene>
<evidence type="ECO:0000256" key="1">
    <source>
        <dbReference type="SAM" id="MobiDB-lite"/>
    </source>
</evidence>
<sequence>MSDEEHIEEVDSEGVEGDDHSEYDEGSESSYSSSDDETDLVRRNLLFLCQEGQLRIANQRFDTLVQENNIDQLKREIFQTGTDRNTPLHEILCGGTSDSNAKALTEKILDISQQWTIPYRAMLIAQPPSHLRTALHWATWGNSDISIIETLVNGNPEALVVRDRRNKGNRTATEIYSHYFIHRDRTGGIVSEENKAKFEFLEKSMQKWVKQRVRNTVYASVLYYFRNQSLTPFNQKDRKIAGIKPKPWFVLSTLGYLIQREITPLVSLVLSFIGKDAKIQGITKKRKRS</sequence>
<proteinExistence type="predicted"/>
<evidence type="ECO:0000313" key="2">
    <source>
        <dbReference type="EMBL" id="GFH54916.1"/>
    </source>
</evidence>
<dbReference type="EMBL" id="BLLK01000047">
    <property type="protein sequence ID" value="GFH54916.1"/>
    <property type="molecule type" value="Genomic_DNA"/>
</dbReference>
<evidence type="ECO:0000313" key="3">
    <source>
        <dbReference type="Proteomes" id="UP001054902"/>
    </source>
</evidence>
<organism evidence="2 3">
    <name type="scientific">Chaetoceros tenuissimus</name>
    <dbReference type="NCBI Taxonomy" id="426638"/>
    <lineage>
        <taxon>Eukaryota</taxon>
        <taxon>Sar</taxon>
        <taxon>Stramenopiles</taxon>
        <taxon>Ochrophyta</taxon>
        <taxon>Bacillariophyta</taxon>
        <taxon>Coscinodiscophyceae</taxon>
        <taxon>Chaetocerotophycidae</taxon>
        <taxon>Chaetocerotales</taxon>
        <taxon>Chaetocerotaceae</taxon>
        <taxon>Chaetoceros</taxon>
    </lineage>
</organism>
<keyword evidence="3" id="KW-1185">Reference proteome</keyword>
<dbReference type="AlphaFoldDB" id="A0AAD3H992"/>
<reference evidence="2 3" key="1">
    <citation type="journal article" date="2021" name="Sci. Rep.">
        <title>The genome of the diatom Chaetoceros tenuissimus carries an ancient integrated fragment of an extant virus.</title>
        <authorList>
            <person name="Hongo Y."/>
            <person name="Kimura K."/>
            <person name="Takaki Y."/>
            <person name="Yoshida Y."/>
            <person name="Baba S."/>
            <person name="Kobayashi G."/>
            <person name="Nagasaki K."/>
            <person name="Hano T."/>
            <person name="Tomaru Y."/>
        </authorList>
    </citation>
    <scope>NUCLEOTIDE SEQUENCE [LARGE SCALE GENOMIC DNA]</scope>
    <source>
        <strain evidence="2 3">NIES-3715</strain>
    </source>
</reference>
<protein>
    <submittedName>
        <fullName evidence="2">Uncharacterized protein</fullName>
    </submittedName>
</protein>
<accession>A0AAD3H992</accession>